<dbReference type="Proteomes" id="UP001157006">
    <property type="component" value="Chromosome 2"/>
</dbReference>
<reference evidence="2 3" key="1">
    <citation type="submission" date="2023-01" db="EMBL/GenBank/DDBJ databases">
        <authorList>
            <person name="Kreplak J."/>
        </authorList>
    </citation>
    <scope>NUCLEOTIDE SEQUENCE [LARGE SCALE GENOMIC DNA]</scope>
</reference>
<keyword evidence="3" id="KW-1185">Reference proteome</keyword>
<dbReference type="NCBIfam" id="TIGR00756">
    <property type="entry name" value="PPR"/>
    <property type="match status" value="1"/>
</dbReference>
<dbReference type="InterPro" id="IPR011990">
    <property type="entry name" value="TPR-like_helical_dom_sf"/>
</dbReference>
<sequence length="197" mass="22984">MYSKCGEIHMARRMFDRMWVMDEVSWATMMVAYVQHGCYFEVLELFDKITHDPFREIESESRAERSLVKKREPKEIHVEPDLINLVPTFVKDLVLLLWNDKFCAGRPTQTQAYNIFEVPNSLGLAFLFRAGDVMLMDFKDPHNPLCVYKTCLNILPFAMEERTYTDDSCKLHELDNEGFSVAACTLLQLSDYDPIVH</sequence>
<evidence type="ECO:0008006" key="4">
    <source>
        <dbReference type="Google" id="ProtNLM"/>
    </source>
</evidence>
<evidence type="ECO:0000313" key="3">
    <source>
        <dbReference type="Proteomes" id="UP001157006"/>
    </source>
</evidence>
<dbReference type="EMBL" id="OX451737">
    <property type="protein sequence ID" value="CAI8599018.1"/>
    <property type="molecule type" value="Genomic_DNA"/>
</dbReference>
<evidence type="ECO:0000313" key="2">
    <source>
        <dbReference type="EMBL" id="CAI8599018.1"/>
    </source>
</evidence>
<dbReference type="AlphaFoldDB" id="A0AAV0ZN98"/>
<keyword evidence="1" id="KW-0677">Repeat</keyword>
<dbReference type="Pfam" id="PF01535">
    <property type="entry name" value="PPR"/>
    <property type="match status" value="2"/>
</dbReference>
<dbReference type="Gene3D" id="1.25.40.10">
    <property type="entry name" value="Tetratricopeptide repeat domain"/>
    <property type="match status" value="1"/>
</dbReference>
<accession>A0AAV0ZN98</accession>
<dbReference type="InterPro" id="IPR002885">
    <property type="entry name" value="PPR_rpt"/>
</dbReference>
<dbReference type="GO" id="GO:0009451">
    <property type="term" value="P:RNA modification"/>
    <property type="evidence" value="ECO:0007669"/>
    <property type="project" value="InterPro"/>
</dbReference>
<proteinExistence type="predicted"/>
<protein>
    <recommendedName>
        <fullName evidence="4">Pentatricopeptide repeat-containing protein</fullName>
    </recommendedName>
</protein>
<organism evidence="2 3">
    <name type="scientific">Vicia faba</name>
    <name type="common">Broad bean</name>
    <name type="synonym">Faba vulgaris</name>
    <dbReference type="NCBI Taxonomy" id="3906"/>
    <lineage>
        <taxon>Eukaryota</taxon>
        <taxon>Viridiplantae</taxon>
        <taxon>Streptophyta</taxon>
        <taxon>Embryophyta</taxon>
        <taxon>Tracheophyta</taxon>
        <taxon>Spermatophyta</taxon>
        <taxon>Magnoliopsida</taxon>
        <taxon>eudicotyledons</taxon>
        <taxon>Gunneridae</taxon>
        <taxon>Pentapetalae</taxon>
        <taxon>rosids</taxon>
        <taxon>fabids</taxon>
        <taxon>Fabales</taxon>
        <taxon>Fabaceae</taxon>
        <taxon>Papilionoideae</taxon>
        <taxon>50 kb inversion clade</taxon>
        <taxon>NPAAA clade</taxon>
        <taxon>Hologalegina</taxon>
        <taxon>IRL clade</taxon>
        <taxon>Fabeae</taxon>
        <taxon>Vicia</taxon>
    </lineage>
</organism>
<dbReference type="PANTHER" id="PTHR24015:SF1938">
    <property type="entry name" value="OS11G0158300 PROTEIN"/>
    <property type="match status" value="1"/>
</dbReference>
<evidence type="ECO:0000256" key="1">
    <source>
        <dbReference type="ARBA" id="ARBA00022737"/>
    </source>
</evidence>
<dbReference type="PANTHER" id="PTHR24015">
    <property type="entry name" value="OS07G0578800 PROTEIN-RELATED"/>
    <property type="match status" value="1"/>
</dbReference>
<dbReference type="GO" id="GO:0003723">
    <property type="term" value="F:RNA binding"/>
    <property type="evidence" value="ECO:0007669"/>
    <property type="project" value="InterPro"/>
</dbReference>
<dbReference type="InterPro" id="IPR046960">
    <property type="entry name" value="PPR_At4g14850-like_plant"/>
</dbReference>
<name>A0AAV0ZN98_VICFA</name>
<gene>
    <name evidence="2" type="ORF">VFH_II155560</name>
</gene>